<evidence type="ECO:0000256" key="3">
    <source>
        <dbReference type="ARBA" id="ARBA00006991"/>
    </source>
</evidence>
<feature type="domain" description="C2H2-type" evidence="13">
    <location>
        <begin position="57"/>
        <end position="84"/>
    </location>
</feature>
<keyword evidence="6 12" id="KW-0863">Zinc-finger</keyword>
<dbReference type="PANTHER" id="PTHR24399:SF70">
    <property type="entry name" value="C2H2-TYPE DOMAIN-CONTAINING PROTEIN"/>
    <property type="match status" value="1"/>
</dbReference>
<dbReference type="GO" id="GO:0005654">
    <property type="term" value="C:nucleoplasm"/>
    <property type="evidence" value="ECO:0007669"/>
    <property type="project" value="TreeGrafter"/>
</dbReference>
<dbReference type="SMART" id="SM00355">
    <property type="entry name" value="ZnF_C2H2"/>
    <property type="match status" value="3"/>
</dbReference>
<dbReference type="Gene3D" id="3.30.160.60">
    <property type="entry name" value="Classic Zinc Finger"/>
    <property type="match status" value="3"/>
</dbReference>
<feature type="domain" description="C2H2-type" evidence="13">
    <location>
        <begin position="1"/>
        <end position="28"/>
    </location>
</feature>
<keyword evidence="11" id="KW-0539">Nucleus</keyword>
<keyword evidence="8" id="KW-0805">Transcription regulation</keyword>
<feature type="domain" description="C2H2-type" evidence="13">
    <location>
        <begin position="29"/>
        <end position="56"/>
    </location>
</feature>
<dbReference type="Pfam" id="PF00096">
    <property type="entry name" value="zf-C2H2"/>
    <property type="match status" value="2"/>
</dbReference>
<dbReference type="FunFam" id="3.30.160.60:FF:002343">
    <property type="entry name" value="Zinc finger protein 33A"/>
    <property type="match status" value="1"/>
</dbReference>
<reference evidence="14" key="1">
    <citation type="submission" date="2025-08" db="UniProtKB">
        <authorList>
            <consortium name="Ensembl"/>
        </authorList>
    </citation>
    <scope>IDENTIFICATION</scope>
</reference>
<sequence length="246" mass="28967">MCRFCGKCFRKDSFLIRHVDRSHKGKKAFKCLKCNKEFDQRPHLVVHTRIHTGEKPFKCDFCDRTFAQNSSRIVHMRVHTGEKPYFCKNCGKSFSISNVSNKTHLIYCTGNQNKRKKKTFHNNGLSNIFFFKIMTIKMNPLFWDGSIQTLFLSQERVLIISTNLRLRKLLLPHILDLTRKTNVQTLKTVGLSTAGTKEESKQLMQGCRFWETSHRVTALQIFAQHPRWRLGRTRGQISRTQRREQF</sequence>
<evidence type="ECO:0000313" key="14">
    <source>
        <dbReference type="Ensembl" id="ENSLBEP00000011114.1"/>
    </source>
</evidence>
<dbReference type="InterPro" id="IPR013087">
    <property type="entry name" value="Znf_C2H2_type"/>
</dbReference>
<keyword evidence="7" id="KW-0862">Zinc</keyword>
<evidence type="ECO:0000256" key="10">
    <source>
        <dbReference type="ARBA" id="ARBA00023163"/>
    </source>
</evidence>
<dbReference type="InParanoid" id="A0A3Q3EUT4"/>
<evidence type="ECO:0000256" key="9">
    <source>
        <dbReference type="ARBA" id="ARBA00023125"/>
    </source>
</evidence>
<keyword evidence="15" id="KW-1185">Reference proteome</keyword>
<dbReference type="Proteomes" id="UP000261660">
    <property type="component" value="Unplaced"/>
</dbReference>
<evidence type="ECO:0000256" key="7">
    <source>
        <dbReference type="ARBA" id="ARBA00022833"/>
    </source>
</evidence>
<dbReference type="PROSITE" id="PS00028">
    <property type="entry name" value="ZINC_FINGER_C2H2_1"/>
    <property type="match status" value="3"/>
</dbReference>
<dbReference type="SUPFAM" id="SSF57667">
    <property type="entry name" value="beta-beta-alpha zinc fingers"/>
    <property type="match status" value="2"/>
</dbReference>
<evidence type="ECO:0000313" key="15">
    <source>
        <dbReference type="Proteomes" id="UP000261660"/>
    </source>
</evidence>
<dbReference type="FunFam" id="3.30.160.60:FF:002288">
    <property type="entry name" value="Zinc finger protein 700"/>
    <property type="match status" value="1"/>
</dbReference>
<evidence type="ECO:0000256" key="2">
    <source>
        <dbReference type="ARBA" id="ARBA00004123"/>
    </source>
</evidence>
<keyword evidence="5" id="KW-0677">Repeat</keyword>
<dbReference type="GO" id="GO:0008270">
    <property type="term" value="F:zinc ion binding"/>
    <property type="evidence" value="ECO:0007669"/>
    <property type="project" value="UniProtKB-KW"/>
</dbReference>
<evidence type="ECO:0000256" key="1">
    <source>
        <dbReference type="ARBA" id="ARBA00003767"/>
    </source>
</evidence>
<evidence type="ECO:0000256" key="6">
    <source>
        <dbReference type="ARBA" id="ARBA00022771"/>
    </source>
</evidence>
<evidence type="ECO:0000256" key="5">
    <source>
        <dbReference type="ARBA" id="ARBA00022737"/>
    </source>
</evidence>
<keyword evidence="9" id="KW-0238">DNA-binding</keyword>
<proteinExistence type="inferred from homology"/>
<organism evidence="14 15">
    <name type="scientific">Labrus bergylta</name>
    <name type="common">ballan wrasse</name>
    <dbReference type="NCBI Taxonomy" id="56723"/>
    <lineage>
        <taxon>Eukaryota</taxon>
        <taxon>Metazoa</taxon>
        <taxon>Chordata</taxon>
        <taxon>Craniata</taxon>
        <taxon>Vertebrata</taxon>
        <taxon>Euteleostomi</taxon>
        <taxon>Actinopterygii</taxon>
        <taxon>Neopterygii</taxon>
        <taxon>Teleostei</taxon>
        <taxon>Neoteleostei</taxon>
        <taxon>Acanthomorphata</taxon>
        <taxon>Eupercaria</taxon>
        <taxon>Labriformes</taxon>
        <taxon>Labridae</taxon>
        <taxon>Labrus</taxon>
    </lineage>
</organism>
<dbReference type="PROSITE" id="PS50157">
    <property type="entry name" value="ZINC_FINGER_C2H2_2"/>
    <property type="match status" value="3"/>
</dbReference>
<reference evidence="14" key="2">
    <citation type="submission" date="2025-09" db="UniProtKB">
        <authorList>
            <consortium name="Ensembl"/>
        </authorList>
    </citation>
    <scope>IDENTIFICATION</scope>
</reference>
<dbReference type="GO" id="GO:0000978">
    <property type="term" value="F:RNA polymerase II cis-regulatory region sequence-specific DNA binding"/>
    <property type="evidence" value="ECO:0007669"/>
    <property type="project" value="TreeGrafter"/>
</dbReference>
<comment type="subcellular location">
    <subcellularLocation>
        <location evidence="2">Nucleus</location>
    </subcellularLocation>
</comment>
<evidence type="ECO:0000256" key="11">
    <source>
        <dbReference type="ARBA" id="ARBA00023242"/>
    </source>
</evidence>
<evidence type="ECO:0000256" key="8">
    <source>
        <dbReference type="ARBA" id="ARBA00023015"/>
    </source>
</evidence>
<comment type="function">
    <text evidence="1">May be involved in transcriptional regulation.</text>
</comment>
<accession>A0A3Q3EUT4</accession>
<protein>
    <recommendedName>
        <fullName evidence="13">C2H2-type domain-containing protein</fullName>
    </recommendedName>
</protein>
<dbReference type="InterPro" id="IPR036236">
    <property type="entry name" value="Znf_C2H2_sf"/>
</dbReference>
<dbReference type="STRING" id="56723.ENSLBEP00000011114"/>
<dbReference type="PANTHER" id="PTHR24399">
    <property type="entry name" value="ZINC FINGER AND BTB DOMAIN-CONTAINING"/>
    <property type="match status" value="1"/>
</dbReference>
<keyword evidence="10" id="KW-0804">Transcription</keyword>
<comment type="similarity">
    <text evidence="3">Belongs to the krueppel C2H2-type zinc-finger protein family.</text>
</comment>
<evidence type="ECO:0000259" key="13">
    <source>
        <dbReference type="PROSITE" id="PS50157"/>
    </source>
</evidence>
<dbReference type="AlphaFoldDB" id="A0A3Q3EUT4"/>
<evidence type="ECO:0000256" key="4">
    <source>
        <dbReference type="ARBA" id="ARBA00022723"/>
    </source>
</evidence>
<dbReference type="GeneTree" id="ENSGT00940000162333"/>
<dbReference type="Ensembl" id="ENSLBET00000011695.1">
    <property type="protein sequence ID" value="ENSLBEP00000011114.1"/>
    <property type="gene ID" value="ENSLBEG00000008560.1"/>
</dbReference>
<name>A0A3Q3EUT4_9LABR</name>
<keyword evidence="4" id="KW-0479">Metal-binding</keyword>
<dbReference type="GO" id="GO:0001227">
    <property type="term" value="F:DNA-binding transcription repressor activity, RNA polymerase II-specific"/>
    <property type="evidence" value="ECO:0007669"/>
    <property type="project" value="TreeGrafter"/>
</dbReference>
<evidence type="ECO:0000256" key="12">
    <source>
        <dbReference type="PROSITE-ProRule" id="PRU00042"/>
    </source>
</evidence>